<gene>
    <name evidence="1" type="ORF">V6N11_078873</name>
</gene>
<proteinExistence type="predicted"/>
<keyword evidence="2" id="KW-1185">Reference proteome</keyword>
<reference evidence="1 2" key="1">
    <citation type="journal article" date="2024" name="G3 (Bethesda)">
        <title>Genome assembly of Hibiscus sabdariffa L. provides insights into metabolisms of medicinal natural products.</title>
        <authorList>
            <person name="Kim T."/>
        </authorList>
    </citation>
    <scope>NUCLEOTIDE SEQUENCE [LARGE SCALE GENOMIC DNA]</scope>
    <source>
        <strain evidence="1">TK-2024</strain>
        <tissue evidence="1">Old leaves</tissue>
    </source>
</reference>
<evidence type="ECO:0000313" key="1">
    <source>
        <dbReference type="EMBL" id="KAK9016372.1"/>
    </source>
</evidence>
<organism evidence="1 2">
    <name type="scientific">Hibiscus sabdariffa</name>
    <name type="common">roselle</name>
    <dbReference type="NCBI Taxonomy" id="183260"/>
    <lineage>
        <taxon>Eukaryota</taxon>
        <taxon>Viridiplantae</taxon>
        <taxon>Streptophyta</taxon>
        <taxon>Embryophyta</taxon>
        <taxon>Tracheophyta</taxon>
        <taxon>Spermatophyta</taxon>
        <taxon>Magnoliopsida</taxon>
        <taxon>eudicotyledons</taxon>
        <taxon>Gunneridae</taxon>
        <taxon>Pentapetalae</taxon>
        <taxon>rosids</taxon>
        <taxon>malvids</taxon>
        <taxon>Malvales</taxon>
        <taxon>Malvaceae</taxon>
        <taxon>Malvoideae</taxon>
        <taxon>Hibiscus</taxon>
    </lineage>
</organism>
<protein>
    <submittedName>
        <fullName evidence="1">Uncharacterized protein</fullName>
    </submittedName>
</protein>
<comment type="caution">
    <text evidence="1">The sequence shown here is derived from an EMBL/GenBank/DDBJ whole genome shotgun (WGS) entry which is preliminary data.</text>
</comment>
<dbReference type="Proteomes" id="UP001396334">
    <property type="component" value="Unassembled WGS sequence"/>
</dbReference>
<name>A0ABR2RUI2_9ROSI</name>
<accession>A0ABR2RUI2</accession>
<dbReference type="EMBL" id="JBBPBN010000020">
    <property type="protein sequence ID" value="KAK9016372.1"/>
    <property type="molecule type" value="Genomic_DNA"/>
</dbReference>
<sequence>MVVNGGAPLWEEKDVYRVLTENIATKVIEGMIIDNKRKPNKMLNLNVDAFSKMKKIEIAQSPLPHKL</sequence>
<evidence type="ECO:0000313" key="2">
    <source>
        <dbReference type="Proteomes" id="UP001396334"/>
    </source>
</evidence>